<keyword evidence="2" id="KW-1185">Reference proteome</keyword>
<comment type="caution">
    <text evidence="1">The sequence shown here is derived from an EMBL/GenBank/DDBJ whole genome shotgun (WGS) entry which is preliminary data.</text>
</comment>
<proteinExistence type="predicted"/>
<gene>
    <name evidence="1" type="ORF">ACFQ2T_12535</name>
</gene>
<evidence type="ECO:0000313" key="1">
    <source>
        <dbReference type="EMBL" id="MFD1123339.1"/>
    </source>
</evidence>
<dbReference type="EMBL" id="JBHTLN010000002">
    <property type="protein sequence ID" value="MFD1123339.1"/>
    <property type="molecule type" value="Genomic_DNA"/>
</dbReference>
<reference evidence="2" key="1">
    <citation type="journal article" date="2019" name="Int. J. Syst. Evol. Microbiol.">
        <title>The Global Catalogue of Microorganisms (GCM) 10K type strain sequencing project: providing services to taxonomists for standard genome sequencing and annotation.</title>
        <authorList>
            <consortium name="The Broad Institute Genomics Platform"/>
            <consortium name="The Broad Institute Genome Sequencing Center for Infectious Disease"/>
            <person name="Wu L."/>
            <person name="Ma J."/>
        </authorList>
    </citation>
    <scope>NUCLEOTIDE SEQUENCE [LARGE SCALE GENOMIC DNA]</scope>
    <source>
        <strain evidence="2">CCUG 58411</strain>
    </source>
</reference>
<protein>
    <submittedName>
        <fullName evidence="1">Uncharacterized protein</fullName>
    </submittedName>
</protein>
<name>A0ABW3PAN8_9PROT</name>
<dbReference type="Proteomes" id="UP001597206">
    <property type="component" value="Unassembled WGS sequence"/>
</dbReference>
<evidence type="ECO:0000313" key="2">
    <source>
        <dbReference type="Proteomes" id="UP001597206"/>
    </source>
</evidence>
<accession>A0ABW3PAN8</accession>
<dbReference type="RefSeq" id="WP_379034918.1">
    <property type="nucleotide sequence ID" value="NZ_JBHTLN010000002.1"/>
</dbReference>
<organism evidence="1 2">
    <name type="scientific">Methylophilus flavus</name>
    <dbReference type="NCBI Taxonomy" id="640084"/>
    <lineage>
        <taxon>Bacteria</taxon>
        <taxon>Pseudomonadati</taxon>
        <taxon>Pseudomonadota</taxon>
        <taxon>Betaproteobacteria</taxon>
        <taxon>Nitrosomonadales</taxon>
        <taxon>Methylophilaceae</taxon>
        <taxon>Methylophilus</taxon>
    </lineage>
</organism>
<sequence>MHQKEFVAKDGLAYTITINVSGEEITVSQGTESLGVIDLKRVINPRGSNYYLVTVLDLEKCKRIGLGEASLRYHREVFRLPLTANGDVREGRRSNESQLTRDGIIFIQKMRAKQVVEAEDFHDAFSEDE</sequence>